<comment type="catalytic activity">
    <reaction evidence="8 10">
        <text>L-aspartyl-tRNA(Asn) + L-glutamine + ATP + H2O = L-asparaginyl-tRNA(Asn) + L-glutamate + ADP + phosphate + 2 H(+)</text>
        <dbReference type="Rhea" id="RHEA:14513"/>
        <dbReference type="Rhea" id="RHEA-COMP:9674"/>
        <dbReference type="Rhea" id="RHEA-COMP:9677"/>
        <dbReference type="ChEBI" id="CHEBI:15377"/>
        <dbReference type="ChEBI" id="CHEBI:15378"/>
        <dbReference type="ChEBI" id="CHEBI:29985"/>
        <dbReference type="ChEBI" id="CHEBI:30616"/>
        <dbReference type="ChEBI" id="CHEBI:43474"/>
        <dbReference type="ChEBI" id="CHEBI:58359"/>
        <dbReference type="ChEBI" id="CHEBI:78515"/>
        <dbReference type="ChEBI" id="CHEBI:78516"/>
        <dbReference type="ChEBI" id="CHEBI:456216"/>
    </reaction>
</comment>
<dbReference type="NCBIfam" id="NF004012">
    <property type="entry name" value="PRK05477.1-2"/>
    <property type="match status" value="1"/>
</dbReference>
<evidence type="ECO:0000313" key="13">
    <source>
        <dbReference type="Proteomes" id="UP000321827"/>
    </source>
</evidence>
<keyword evidence="3 10" id="KW-0436">Ligase</keyword>
<evidence type="ECO:0000256" key="5">
    <source>
        <dbReference type="ARBA" id="ARBA00022840"/>
    </source>
</evidence>
<dbReference type="GO" id="GO:0005524">
    <property type="term" value="F:ATP binding"/>
    <property type="evidence" value="ECO:0007669"/>
    <property type="project" value="UniProtKB-KW"/>
</dbReference>
<feature type="domain" description="Asn/Gln amidotransferase" evidence="11">
    <location>
        <begin position="321"/>
        <end position="467"/>
    </location>
</feature>
<dbReference type="PANTHER" id="PTHR11659:SF0">
    <property type="entry name" value="GLUTAMYL-TRNA(GLN) AMIDOTRANSFERASE SUBUNIT B, MITOCHONDRIAL"/>
    <property type="match status" value="1"/>
</dbReference>
<dbReference type="GO" id="GO:0050567">
    <property type="term" value="F:glutaminyl-tRNA synthase (glutamine-hydrolyzing) activity"/>
    <property type="evidence" value="ECO:0007669"/>
    <property type="project" value="UniProtKB-UniRule"/>
</dbReference>
<keyword evidence="4 10" id="KW-0547">Nucleotide-binding</keyword>
<comment type="caution">
    <text evidence="12">The sequence shown here is derived from an EMBL/GenBank/DDBJ whole genome shotgun (WGS) entry which is preliminary data.</text>
</comment>
<dbReference type="InterPro" id="IPR017959">
    <property type="entry name" value="Asn/Gln-tRNA_amidoTrfase_suB/E"/>
</dbReference>
<dbReference type="Proteomes" id="UP000321827">
    <property type="component" value="Unassembled WGS sequence"/>
</dbReference>
<name>A0A511RHE5_9DEIN</name>
<dbReference type="OrthoDB" id="9804078at2"/>
<comment type="similarity">
    <text evidence="1 10">Belongs to the GatB/GatE family. GatB subfamily.</text>
</comment>
<dbReference type="InterPro" id="IPR042114">
    <property type="entry name" value="GatB_C_1"/>
</dbReference>
<dbReference type="EC" id="6.3.5.-" evidence="10"/>
<accession>A0A511RHE5</accession>
<dbReference type="InterPro" id="IPR004413">
    <property type="entry name" value="GatB"/>
</dbReference>
<evidence type="ECO:0000256" key="7">
    <source>
        <dbReference type="ARBA" id="ARBA00024799"/>
    </source>
</evidence>
<dbReference type="GO" id="GO:0050566">
    <property type="term" value="F:asparaginyl-tRNA synthase (glutamine-hydrolyzing) activity"/>
    <property type="evidence" value="ECO:0007669"/>
    <property type="project" value="RHEA"/>
</dbReference>
<dbReference type="NCBIfam" id="TIGR00133">
    <property type="entry name" value="gatB"/>
    <property type="match status" value="1"/>
</dbReference>
<dbReference type="PROSITE" id="PS01234">
    <property type="entry name" value="GATB"/>
    <property type="match status" value="1"/>
</dbReference>
<dbReference type="SUPFAM" id="SSF89095">
    <property type="entry name" value="GatB/YqeY motif"/>
    <property type="match status" value="1"/>
</dbReference>
<sequence length="471" mass="51642">MYEPVIGLEVHLHLKTKTKMFCSCSADYFGAAPNTHVCPVCLGLPGVLPVPNAQAIDYGIMFALALGCEVPEWTQFHRKHYFYPDMPKNYQISQYDRPIGARGVLEVAGERIGITRVHLEEDAGKSLHPAGEGHTLLDFNRAGSPLIELVTEPDIKSPEQARLFLNHLRAIAQTLGISDANPEEGKMRADVNVSVRRPGEPLGTKVEIKNLNSFRSVQKALEYEIERQIKILKKGGKVEQATLGWDENAGRTYLMRTKEGEADYRYMPEPDIPMLHVTKEWKARVRAAMPELPAEKKRRYQEAGVKAYDAEILAYDRELSGLFDAALAAGAPAQALANWLNADVRGWLAAGEKTVAETGLTPEHLAALVKLADEGKITSRVAKELLPEVMEGADPVVLVKERGLEAVSDEGALAQIVDEVIAANPAVVEQIRAGKTKAINALLGQVMKATRGTARPDLVRKLLAEKIGVEA</sequence>
<protein>
    <recommendedName>
        <fullName evidence="10">Aspartyl/glutamyl-tRNA(Asn/Gln) amidotransferase subunit B</fullName>
        <shortName evidence="10">Asp/Glu-ADT subunit B</shortName>
        <ecNumber evidence="10">6.3.5.-</ecNumber>
    </recommendedName>
</protein>
<dbReference type="NCBIfam" id="NF004014">
    <property type="entry name" value="PRK05477.1-4"/>
    <property type="match status" value="1"/>
</dbReference>
<evidence type="ECO:0000256" key="10">
    <source>
        <dbReference type="HAMAP-Rule" id="MF_00121"/>
    </source>
</evidence>
<comment type="function">
    <text evidence="7 10">Allows the formation of correctly charged Asn-tRNA(Asn) or Gln-tRNA(Gln) through the transamidation of misacylated Asp-tRNA(Asn) or Glu-tRNA(Gln) in organisms which lack either or both of asparaginyl-tRNA or glutaminyl-tRNA synthetases. The reaction takes place in the presence of glutamine and ATP through an activated phospho-Asp-tRNA(Asn) or phospho-Glu-tRNA(Gln).</text>
</comment>
<dbReference type="InterPro" id="IPR003789">
    <property type="entry name" value="Asn/Gln_tRNA_amidoTrase-B-like"/>
</dbReference>
<keyword evidence="12" id="KW-0808">Transferase</keyword>
<proteinExistence type="inferred from homology"/>
<evidence type="ECO:0000256" key="8">
    <source>
        <dbReference type="ARBA" id="ARBA00047380"/>
    </source>
</evidence>
<dbReference type="GO" id="GO:0006412">
    <property type="term" value="P:translation"/>
    <property type="evidence" value="ECO:0007669"/>
    <property type="project" value="UniProtKB-UniRule"/>
</dbReference>
<dbReference type="RefSeq" id="WP_147145482.1">
    <property type="nucleotide sequence ID" value="NZ_BJXN01000003.1"/>
</dbReference>
<dbReference type="EMBL" id="BJXN01000003">
    <property type="protein sequence ID" value="GEM89060.1"/>
    <property type="molecule type" value="Genomic_DNA"/>
</dbReference>
<dbReference type="Gene3D" id="1.10.10.410">
    <property type="match status" value="1"/>
</dbReference>
<evidence type="ECO:0000256" key="4">
    <source>
        <dbReference type="ARBA" id="ARBA00022741"/>
    </source>
</evidence>
<comment type="subunit">
    <text evidence="2 10">Heterotrimer of A, B and C subunits.</text>
</comment>
<evidence type="ECO:0000313" key="12">
    <source>
        <dbReference type="EMBL" id="GEM89060.1"/>
    </source>
</evidence>
<dbReference type="AlphaFoldDB" id="A0A511RHE5"/>
<dbReference type="InterPro" id="IPR014746">
    <property type="entry name" value="Gln_synth/guanido_kin_cat_dom"/>
</dbReference>
<evidence type="ECO:0000256" key="9">
    <source>
        <dbReference type="ARBA" id="ARBA00047913"/>
    </source>
</evidence>
<dbReference type="Pfam" id="PF02934">
    <property type="entry name" value="GatB_N"/>
    <property type="match status" value="1"/>
</dbReference>
<evidence type="ECO:0000259" key="11">
    <source>
        <dbReference type="SMART" id="SM00845"/>
    </source>
</evidence>
<reference evidence="12 13" key="1">
    <citation type="submission" date="2019-07" db="EMBL/GenBank/DDBJ databases">
        <title>Whole genome shotgun sequence of Oceanithermus desulfurans NBRC 100063.</title>
        <authorList>
            <person name="Hosoyama A."/>
            <person name="Uohara A."/>
            <person name="Ohji S."/>
            <person name="Ichikawa N."/>
        </authorList>
    </citation>
    <scope>NUCLEOTIDE SEQUENCE [LARGE SCALE GENOMIC DNA]</scope>
    <source>
        <strain evidence="12 13">NBRC 100063</strain>
    </source>
</reference>
<evidence type="ECO:0000256" key="3">
    <source>
        <dbReference type="ARBA" id="ARBA00022598"/>
    </source>
</evidence>
<dbReference type="FunFam" id="1.10.10.410:FF:000001">
    <property type="entry name" value="Aspartyl/glutamyl-tRNA(Asn/Gln) amidotransferase subunit B"/>
    <property type="match status" value="1"/>
</dbReference>
<dbReference type="InterPro" id="IPR006075">
    <property type="entry name" value="Asn/Gln-tRNA_Trfase_suB/E_cat"/>
</dbReference>
<dbReference type="HAMAP" id="MF_00121">
    <property type="entry name" value="GatB"/>
    <property type="match status" value="1"/>
</dbReference>
<dbReference type="InterPro" id="IPR023168">
    <property type="entry name" value="GatB_Yqey_C_2"/>
</dbReference>
<organism evidence="12 13">
    <name type="scientific">Oceanithermus desulfurans NBRC 100063</name>
    <dbReference type="NCBI Taxonomy" id="1227550"/>
    <lineage>
        <taxon>Bacteria</taxon>
        <taxon>Thermotogati</taxon>
        <taxon>Deinococcota</taxon>
        <taxon>Deinococci</taxon>
        <taxon>Thermales</taxon>
        <taxon>Thermaceae</taxon>
        <taxon>Oceanithermus</taxon>
    </lineage>
</organism>
<dbReference type="InterPro" id="IPR018027">
    <property type="entry name" value="Asn/Gln_amidotransferase"/>
</dbReference>
<dbReference type="SUPFAM" id="SSF55931">
    <property type="entry name" value="Glutamine synthetase/guanido kinase"/>
    <property type="match status" value="1"/>
</dbReference>
<evidence type="ECO:0000256" key="2">
    <source>
        <dbReference type="ARBA" id="ARBA00011123"/>
    </source>
</evidence>
<evidence type="ECO:0000256" key="1">
    <source>
        <dbReference type="ARBA" id="ARBA00005306"/>
    </source>
</evidence>
<dbReference type="GO" id="GO:0070681">
    <property type="term" value="P:glutaminyl-tRNAGln biosynthesis via transamidation"/>
    <property type="evidence" value="ECO:0007669"/>
    <property type="project" value="TreeGrafter"/>
</dbReference>
<comment type="catalytic activity">
    <reaction evidence="9 10">
        <text>L-glutamyl-tRNA(Gln) + L-glutamine + ATP + H2O = L-glutaminyl-tRNA(Gln) + L-glutamate + ADP + phosphate + H(+)</text>
        <dbReference type="Rhea" id="RHEA:17521"/>
        <dbReference type="Rhea" id="RHEA-COMP:9681"/>
        <dbReference type="Rhea" id="RHEA-COMP:9684"/>
        <dbReference type="ChEBI" id="CHEBI:15377"/>
        <dbReference type="ChEBI" id="CHEBI:15378"/>
        <dbReference type="ChEBI" id="CHEBI:29985"/>
        <dbReference type="ChEBI" id="CHEBI:30616"/>
        <dbReference type="ChEBI" id="CHEBI:43474"/>
        <dbReference type="ChEBI" id="CHEBI:58359"/>
        <dbReference type="ChEBI" id="CHEBI:78520"/>
        <dbReference type="ChEBI" id="CHEBI:78521"/>
        <dbReference type="ChEBI" id="CHEBI:456216"/>
    </reaction>
</comment>
<dbReference type="Gene3D" id="1.10.150.380">
    <property type="entry name" value="GatB domain, N-terminal subdomain"/>
    <property type="match status" value="1"/>
</dbReference>
<dbReference type="SMART" id="SM00845">
    <property type="entry name" value="GatB_Yqey"/>
    <property type="match status" value="1"/>
</dbReference>
<dbReference type="InterPro" id="IPR017958">
    <property type="entry name" value="Gln-tRNA_amidoTrfase_suB_CS"/>
</dbReference>
<keyword evidence="5 10" id="KW-0067">ATP-binding</keyword>
<keyword evidence="6 10" id="KW-0648">Protein biosynthesis</keyword>
<gene>
    <name evidence="10 12" type="primary">gatB</name>
    <name evidence="12" type="ORF">ODE01S_04940</name>
</gene>
<evidence type="ECO:0000256" key="6">
    <source>
        <dbReference type="ARBA" id="ARBA00022917"/>
    </source>
</evidence>
<dbReference type="Pfam" id="PF02637">
    <property type="entry name" value="GatB_Yqey"/>
    <property type="match status" value="1"/>
</dbReference>
<dbReference type="GO" id="GO:0016740">
    <property type="term" value="F:transferase activity"/>
    <property type="evidence" value="ECO:0007669"/>
    <property type="project" value="UniProtKB-KW"/>
</dbReference>
<dbReference type="PANTHER" id="PTHR11659">
    <property type="entry name" value="GLUTAMYL-TRNA GLN AMIDOTRANSFERASE SUBUNIT B MITOCHONDRIAL AND PROKARYOTIC PET112-RELATED"/>
    <property type="match status" value="1"/>
</dbReference>